<dbReference type="Proteomes" id="UP001291623">
    <property type="component" value="Unassembled WGS sequence"/>
</dbReference>
<evidence type="ECO:0000313" key="3">
    <source>
        <dbReference type="Proteomes" id="UP001291623"/>
    </source>
</evidence>
<protein>
    <submittedName>
        <fullName evidence="2">Uncharacterized protein</fullName>
    </submittedName>
</protein>
<dbReference type="AlphaFoldDB" id="A0AAE1UPH1"/>
<feature type="compositionally biased region" description="Basic and acidic residues" evidence="1">
    <location>
        <begin position="36"/>
        <end position="48"/>
    </location>
</feature>
<keyword evidence="3" id="KW-1185">Reference proteome</keyword>
<evidence type="ECO:0000256" key="1">
    <source>
        <dbReference type="SAM" id="MobiDB-lite"/>
    </source>
</evidence>
<organism evidence="2 3">
    <name type="scientific">Anisodus tanguticus</name>
    <dbReference type="NCBI Taxonomy" id="243964"/>
    <lineage>
        <taxon>Eukaryota</taxon>
        <taxon>Viridiplantae</taxon>
        <taxon>Streptophyta</taxon>
        <taxon>Embryophyta</taxon>
        <taxon>Tracheophyta</taxon>
        <taxon>Spermatophyta</taxon>
        <taxon>Magnoliopsida</taxon>
        <taxon>eudicotyledons</taxon>
        <taxon>Gunneridae</taxon>
        <taxon>Pentapetalae</taxon>
        <taxon>asterids</taxon>
        <taxon>lamiids</taxon>
        <taxon>Solanales</taxon>
        <taxon>Solanaceae</taxon>
        <taxon>Solanoideae</taxon>
        <taxon>Hyoscyameae</taxon>
        <taxon>Anisodus</taxon>
    </lineage>
</organism>
<proteinExistence type="predicted"/>
<dbReference type="EMBL" id="JAVYJV010000023">
    <property type="protein sequence ID" value="KAK4339578.1"/>
    <property type="molecule type" value="Genomic_DNA"/>
</dbReference>
<sequence length="70" mass="7718">MAVSAPKCPWLAWSLEEAVKEHNGDSFGKSSSASKIDPKTPKIEKNPTDRNSASKKTSDEKVSWRRSQNG</sequence>
<name>A0AAE1UPH1_9SOLA</name>
<accession>A0AAE1UPH1</accession>
<comment type="caution">
    <text evidence="2">The sequence shown here is derived from an EMBL/GenBank/DDBJ whole genome shotgun (WGS) entry which is preliminary data.</text>
</comment>
<evidence type="ECO:0000313" key="2">
    <source>
        <dbReference type="EMBL" id="KAK4339578.1"/>
    </source>
</evidence>
<feature type="region of interest" description="Disordered" evidence="1">
    <location>
        <begin position="21"/>
        <end position="70"/>
    </location>
</feature>
<reference evidence="2" key="1">
    <citation type="submission" date="2023-12" db="EMBL/GenBank/DDBJ databases">
        <title>Genome assembly of Anisodus tanguticus.</title>
        <authorList>
            <person name="Wang Y.-J."/>
        </authorList>
    </citation>
    <scope>NUCLEOTIDE SEQUENCE</scope>
    <source>
        <strain evidence="2">KB-2021</strain>
        <tissue evidence="2">Leaf</tissue>
    </source>
</reference>
<gene>
    <name evidence="2" type="ORF">RND71_041040</name>
</gene>